<reference evidence="2 3" key="1">
    <citation type="journal article" date="2014" name="Genome Announc.">
        <title>Complete Genome Sequence of Spiroplasma apis B31T (ATCC 33834), a Bacterium Associated with May Disease of Honeybees (Apis mellifera).</title>
        <authorList>
            <person name="Ku C."/>
            <person name="Lo W.S."/>
            <person name="Chen L.L."/>
            <person name="Kuo C.H."/>
        </authorList>
    </citation>
    <scope>NUCLEOTIDE SEQUENCE [LARGE SCALE GENOMIC DNA]</scope>
    <source>
        <strain evidence="2">B31</strain>
    </source>
</reference>
<dbReference type="OrthoDB" id="387392at2"/>
<dbReference type="Proteomes" id="UP000018550">
    <property type="component" value="Chromosome"/>
</dbReference>
<evidence type="ECO:0000256" key="1">
    <source>
        <dbReference type="SAM" id="SignalP"/>
    </source>
</evidence>
<organism evidence="2 3">
    <name type="scientific">Spiroplasma apis B31</name>
    <dbReference type="NCBI Taxonomy" id="1276258"/>
    <lineage>
        <taxon>Bacteria</taxon>
        <taxon>Bacillati</taxon>
        <taxon>Mycoplasmatota</taxon>
        <taxon>Mollicutes</taxon>
        <taxon>Entomoplasmatales</taxon>
        <taxon>Spiroplasmataceae</taxon>
        <taxon>Spiroplasma</taxon>
    </lineage>
</organism>
<dbReference type="InterPro" id="IPR054816">
    <property type="entry name" value="Lipoprotein_mollicutes-type_CS"/>
</dbReference>
<dbReference type="PROSITE" id="PS51257">
    <property type="entry name" value="PROKAR_LIPOPROTEIN"/>
    <property type="match status" value="1"/>
</dbReference>
<feature type="chain" id="PRO_5004740311" description="MOLPALP family lipoprotein" evidence="1">
    <location>
        <begin position="20"/>
        <end position="685"/>
    </location>
</feature>
<name>V5RIY7_SPIAP</name>
<dbReference type="RefSeq" id="WP_023789655.1">
    <property type="nucleotide sequence ID" value="NC_022998.1"/>
</dbReference>
<keyword evidence="3" id="KW-1185">Reference proteome</keyword>
<dbReference type="EMBL" id="CP006682">
    <property type="protein sequence ID" value="AHB36504.1"/>
    <property type="molecule type" value="Genomic_DNA"/>
</dbReference>
<gene>
    <name evidence="2" type="ORF">SAPIS_v1c06590</name>
</gene>
<sequence length="685" mass="76732">MKKLLGLLGALGLTVSAGATVVACQAESEQINFDNKSQQDSISKIMSSYSKGLFLNQNELGKNKYHFSSEYLMAKKIKNSYLSDLGLKDFNENEGVMDTTRYSEIYNKYLDSNLLSDDLKLSDDIYQGEVLSPESSIVSTLSSITGMVPTILNLLSDPSKVGQLLLGFAGNVDKISSIISPSVLKTLANVLNDETLETLENAFSNDIYKDMSYQEALNSSVIGLSNAVNKLINGKNVKKLAYKSNEDIKTNFKEATNVIATNVLGLFSGEKSFKFDILENIDSIAEVIRFVRTMVLYIDSFKDELVKESPLTINDVDEKRTQKIDIKKNSFDVKKILEILEKMVNDEKGVVFKNLVNIFLSTNEKIEFNKPYKSTASDGYMSIITAVVEKLAGGESLKVGTFEIYVSSFVRMLFNYGLGEKNTVGSLMPIFEGFIDKLPEMLKKILKPIKDNGDWKNFSEDWLGYLWNNDNSKLNLSIKGLLNNPIKNILSGGLLGIGGNTEKPKKFNQQMSTFSLIFGEKSLADIIKDLNSSLQVTNSDSFTINFDTFKDLIVKMRKDDTLVRALRDVENMFFILGLEKTSDGKAKIKADSVLEQLFKIVKEVKPVVEPLIKVIDGYLKSYNKSMDEITNEAFEVFKKLTVTTEIKDINDFIYTVSDGKITNKFEIKLKVVNKKLKVSEINLIK</sequence>
<dbReference type="STRING" id="1276258.SAPIS_v1c06590"/>
<dbReference type="PATRIC" id="fig|1276258.3.peg.672"/>
<dbReference type="AlphaFoldDB" id="V5RIY7"/>
<accession>V5RIY7</accession>
<feature type="signal peptide" evidence="1">
    <location>
        <begin position="1"/>
        <end position="19"/>
    </location>
</feature>
<dbReference type="InterPro" id="IPR030893">
    <property type="entry name" value="Mollicu_LP"/>
</dbReference>
<dbReference type="NCBIfam" id="NF038029">
    <property type="entry name" value="LP_plasma"/>
    <property type="match status" value="1"/>
</dbReference>
<dbReference type="NCBIfam" id="TIGR04547">
    <property type="entry name" value="Mollicu_LP"/>
    <property type="match status" value="1"/>
</dbReference>
<evidence type="ECO:0000313" key="2">
    <source>
        <dbReference type="EMBL" id="AHB36504.1"/>
    </source>
</evidence>
<evidence type="ECO:0008006" key="4">
    <source>
        <dbReference type="Google" id="ProtNLM"/>
    </source>
</evidence>
<keyword evidence="1" id="KW-0732">Signal</keyword>
<dbReference type="KEGG" id="sapi:SAPIS_v1c06590"/>
<dbReference type="HOGENOM" id="CLU_401643_0_0_14"/>
<evidence type="ECO:0000313" key="3">
    <source>
        <dbReference type="Proteomes" id="UP000018550"/>
    </source>
</evidence>
<proteinExistence type="predicted"/>
<protein>
    <recommendedName>
        <fullName evidence="4">MOLPALP family lipoprotein</fullName>
    </recommendedName>
</protein>